<reference evidence="12" key="1">
    <citation type="journal article" date="2019" name="Int. J. Syst. Evol. Microbiol.">
        <title>The Global Catalogue of Microorganisms (GCM) 10K type strain sequencing project: providing services to taxonomists for standard genome sequencing and annotation.</title>
        <authorList>
            <consortium name="The Broad Institute Genomics Platform"/>
            <consortium name="The Broad Institute Genome Sequencing Center for Infectious Disease"/>
            <person name="Wu L."/>
            <person name="Ma J."/>
        </authorList>
    </citation>
    <scope>NUCLEOTIDE SEQUENCE [LARGE SCALE GENOMIC DNA]</scope>
    <source>
        <strain evidence="12">KACC 14058</strain>
    </source>
</reference>
<protein>
    <recommendedName>
        <fullName evidence="8">Methylated-DNA--protein-cysteine methyltransferase</fullName>
        <ecNumber evidence="8">2.1.1.63</ecNumber>
    </recommendedName>
    <alternativeName>
        <fullName evidence="8">6-O-methylguanine-DNA methyltransferase</fullName>
        <shortName evidence="8">MGMT</shortName>
    </alternativeName>
    <alternativeName>
        <fullName evidence="8">O-6-methylguanine-DNA-alkyltransferase</fullName>
    </alternativeName>
</protein>
<dbReference type="SUPFAM" id="SSF53155">
    <property type="entry name" value="Methylated DNA-protein cysteine methyltransferase domain"/>
    <property type="match status" value="1"/>
</dbReference>
<dbReference type="SUPFAM" id="SSF46767">
    <property type="entry name" value="Methylated DNA-protein cysteine methyltransferase, C-terminal domain"/>
    <property type="match status" value="1"/>
</dbReference>
<comment type="subcellular location">
    <subcellularLocation>
        <location evidence="8">Cytoplasm</location>
    </subcellularLocation>
</comment>
<accession>A0ABV8VYD0</accession>
<evidence type="ECO:0000256" key="8">
    <source>
        <dbReference type="HAMAP-Rule" id="MF_00772"/>
    </source>
</evidence>
<evidence type="ECO:0000256" key="4">
    <source>
        <dbReference type="ARBA" id="ARBA00022679"/>
    </source>
</evidence>
<keyword evidence="3 8" id="KW-0489">Methyltransferase</keyword>
<name>A0ABV8VYD0_9BACI</name>
<dbReference type="PANTHER" id="PTHR10815">
    <property type="entry name" value="METHYLATED-DNA--PROTEIN-CYSTEINE METHYLTRANSFERASE"/>
    <property type="match status" value="1"/>
</dbReference>
<organism evidence="11 12">
    <name type="scientific">Gracilibacillus marinus</name>
    <dbReference type="NCBI Taxonomy" id="630535"/>
    <lineage>
        <taxon>Bacteria</taxon>
        <taxon>Bacillati</taxon>
        <taxon>Bacillota</taxon>
        <taxon>Bacilli</taxon>
        <taxon>Bacillales</taxon>
        <taxon>Bacillaceae</taxon>
        <taxon>Gracilibacillus</taxon>
    </lineage>
</organism>
<evidence type="ECO:0000256" key="2">
    <source>
        <dbReference type="ARBA" id="ARBA00022490"/>
    </source>
</evidence>
<evidence type="ECO:0000256" key="1">
    <source>
        <dbReference type="ARBA" id="ARBA00001286"/>
    </source>
</evidence>
<dbReference type="Gene3D" id="3.30.160.70">
    <property type="entry name" value="Methylated DNA-protein cysteine methyltransferase domain"/>
    <property type="match status" value="1"/>
</dbReference>
<comment type="caution">
    <text evidence="11">The sequence shown here is derived from an EMBL/GenBank/DDBJ whole genome shotgun (WGS) entry which is preliminary data.</text>
</comment>
<dbReference type="Gene3D" id="1.10.10.10">
    <property type="entry name" value="Winged helix-like DNA-binding domain superfamily/Winged helix DNA-binding domain"/>
    <property type="match status" value="1"/>
</dbReference>
<gene>
    <name evidence="11" type="ORF">ACFOZ1_12940</name>
</gene>
<comment type="similarity">
    <text evidence="8">Belongs to the MGMT family.</text>
</comment>
<evidence type="ECO:0000256" key="5">
    <source>
        <dbReference type="ARBA" id="ARBA00022763"/>
    </source>
</evidence>
<comment type="function">
    <text evidence="8">Involved in the cellular defense against the biological effects of O6-methylguanine (O6-MeG) and O4-methylthymine (O4-MeT) in DNA. Repairs the methylated nucleobase in DNA by stoichiometrically transferring the methyl group to a cysteine residue in the enzyme. This is a suicide reaction: the enzyme is irreversibly inactivated.</text>
</comment>
<feature type="active site" description="Nucleophile; methyl group acceptor" evidence="8">
    <location>
        <position position="139"/>
    </location>
</feature>
<keyword evidence="12" id="KW-1185">Reference proteome</keyword>
<evidence type="ECO:0000256" key="7">
    <source>
        <dbReference type="ARBA" id="ARBA00049348"/>
    </source>
</evidence>
<dbReference type="PANTHER" id="PTHR10815:SF5">
    <property type="entry name" value="METHYLATED-DNA--PROTEIN-CYSTEINE METHYLTRANSFERASE"/>
    <property type="match status" value="1"/>
</dbReference>
<dbReference type="PROSITE" id="PS00374">
    <property type="entry name" value="MGMT"/>
    <property type="match status" value="1"/>
</dbReference>
<keyword evidence="5 8" id="KW-0227">DNA damage</keyword>
<dbReference type="InterPro" id="IPR036388">
    <property type="entry name" value="WH-like_DNA-bd_sf"/>
</dbReference>
<comment type="catalytic activity">
    <reaction evidence="1 8">
        <text>a 4-O-methyl-thymidine in DNA + L-cysteinyl-[protein] = a thymidine in DNA + S-methyl-L-cysteinyl-[protein]</text>
        <dbReference type="Rhea" id="RHEA:53428"/>
        <dbReference type="Rhea" id="RHEA-COMP:10131"/>
        <dbReference type="Rhea" id="RHEA-COMP:10132"/>
        <dbReference type="Rhea" id="RHEA-COMP:13555"/>
        <dbReference type="Rhea" id="RHEA-COMP:13556"/>
        <dbReference type="ChEBI" id="CHEBI:29950"/>
        <dbReference type="ChEBI" id="CHEBI:82612"/>
        <dbReference type="ChEBI" id="CHEBI:137386"/>
        <dbReference type="ChEBI" id="CHEBI:137387"/>
        <dbReference type="EC" id="2.1.1.63"/>
    </reaction>
</comment>
<dbReference type="Pfam" id="PF01035">
    <property type="entry name" value="DNA_binding_1"/>
    <property type="match status" value="1"/>
</dbReference>
<comment type="miscellaneous">
    <text evidence="8">This enzyme catalyzes only one turnover and therefore is not strictly catalytic. According to one definition, an enzyme is a biocatalyst that acts repeatedly and over many reaction cycles.</text>
</comment>
<comment type="catalytic activity">
    <reaction evidence="7 8">
        <text>a 6-O-methyl-2'-deoxyguanosine in DNA + L-cysteinyl-[protein] = S-methyl-L-cysteinyl-[protein] + a 2'-deoxyguanosine in DNA</text>
        <dbReference type="Rhea" id="RHEA:24000"/>
        <dbReference type="Rhea" id="RHEA-COMP:10131"/>
        <dbReference type="Rhea" id="RHEA-COMP:10132"/>
        <dbReference type="Rhea" id="RHEA-COMP:11367"/>
        <dbReference type="Rhea" id="RHEA-COMP:11368"/>
        <dbReference type="ChEBI" id="CHEBI:29950"/>
        <dbReference type="ChEBI" id="CHEBI:82612"/>
        <dbReference type="ChEBI" id="CHEBI:85445"/>
        <dbReference type="ChEBI" id="CHEBI:85448"/>
        <dbReference type="EC" id="2.1.1.63"/>
    </reaction>
</comment>
<keyword evidence="4 8" id="KW-0808">Transferase</keyword>
<evidence type="ECO:0000313" key="12">
    <source>
        <dbReference type="Proteomes" id="UP001595880"/>
    </source>
</evidence>
<dbReference type="InterPro" id="IPR008332">
    <property type="entry name" value="MethylG_MeTrfase_N"/>
</dbReference>
<evidence type="ECO:0000259" key="9">
    <source>
        <dbReference type="Pfam" id="PF01035"/>
    </source>
</evidence>
<dbReference type="InterPro" id="IPR014048">
    <property type="entry name" value="MethylDNA_cys_MeTrfase_DNA-bd"/>
</dbReference>
<dbReference type="InterPro" id="IPR001497">
    <property type="entry name" value="MethylDNA_cys_MeTrfase_AS"/>
</dbReference>
<dbReference type="GO" id="GO:0003908">
    <property type="term" value="F:methylated-DNA-[protein]-cysteine S-methyltransferase activity"/>
    <property type="evidence" value="ECO:0007669"/>
    <property type="project" value="UniProtKB-EC"/>
</dbReference>
<dbReference type="EMBL" id="JBHSDV010000004">
    <property type="protein sequence ID" value="MFC4388699.1"/>
    <property type="molecule type" value="Genomic_DNA"/>
</dbReference>
<feature type="domain" description="Methylated-DNA-[protein]-cysteine S-methyltransferase DNA binding" evidence="9">
    <location>
        <begin position="88"/>
        <end position="167"/>
    </location>
</feature>
<evidence type="ECO:0000313" key="11">
    <source>
        <dbReference type="EMBL" id="MFC4388699.1"/>
    </source>
</evidence>
<proteinExistence type="inferred from homology"/>
<sequence length="171" mass="19341">MDKIYYSEMDTPIGPLTMVSKNDILILLEYGAFDERKTSIISWCEKHSIPTNLERNVDAHILIHQQLNEYFSKKRKSFTIPYVCYGTPFQQKVWKALTDVPFGETKSYKDIAEAVESPKAVRAVGGANNKNPISIIVPCHRIIGMNGKLVGYGGGIDKKVFLLDLERESED</sequence>
<dbReference type="InterPro" id="IPR036217">
    <property type="entry name" value="MethylDNA_cys_MeTrfase_DNAb"/>
</dbReference>
<feature type="domain" description="Methylguanine DNA methyltransferase ribonuclease-like" evidence="10">
    <location>
        <begin position="4"/>
        <end position="81"/>
    </location>
</feature>
<evidence type="ECO:0000256" key="6">
    <source>
        <dbReference type="ARBA" id="ARBA00023204"/>
    </source>
</evidence>
<dbReference type="CDD" id="cd06445">
    <property type="entry name" value="ATase"/>
    <property type="match status" value="1"/>
</dbReference>
<evidence type="ECO:0000256" key="3">
    <source>
        <dbReference type="ARBA" id="ARBA00022603"/>
    </source>
</evidence>
<dbReference type="GO" id="GO:0032259">
    <property type="term" value="P:methylation"/>
    <property type="evidence" value="ECO:0007669"/>
    <property type="project" value="UniProtKB-KW"/>
</dbReference>
<keyword evidence="2 8" id="KW-0963">Cytoplasm</keyword>
<keyword evidence="6 8" id="KW-0234">DNA repair</keyword>
<dbReference type="Pfam" id="PF02870">
    <property type="entry name" value="Methyltransf_1N"/>
    <property type="match status" value="1"/>
</dbReference>
<dbReference type="Proteomes" id="UP001595880">
    <property type="component" value="Unassembled WGS sequence"/>
</dbReference>
<dbReference type="EC" id="2.1.1.63" evidence="8"/>
<dbReference type="InterPro" id="IPR023546">
    <property type="entry name" value="MGMT"/>
</dbReference>
<dbReference type="RefSeq" id="WP_390199923.1">
    <property type="nucleotide sequence ID" value="NZ_JBHSDV010000004.1"/>
</dbReference>
<dbReference type="InterPro" id="IPR036631">
    <property type="entry name" value="MGMT_N_sf"/>
</dbReference>
<dbReference type="HAMAP" id="MF_00772">
    <property type="entry name" value="OGT"/>
    <property type="match status" value="1"/>
</dbReference>
<evidence type="ECO:0000259" key="10">
    <source>
        <dbReference type="Pfam" id="PF02870"/>
    </source>
</evidence>
<dbReference type="NCBIfam" id="TIGR00589">
    <property type="entry name" value="ogt"/>
    <property type="match status" value="1"/>
</dbReference>